<gene>
    <name evidence="2" type="ORF">CLV71_13423</name>
</gene>
<organism evidence="2 3">
    <name type="scientific">Actinophytocola oryzae</name>
    <dbReference type="NCBI Taxonomy" id="502181"/>
    <lineage>
        <taxon>Bacteria</taxon>
        <taxon>Bacillati</taxon>
        <taxon>Actinomycetota</taxon>
        <taxon>Actinomycetes</taxon>
        <taxon>Pseudonocardiales</taxon>
        <taxon>Pseudonocardiaceae</taxon>
    </lineage>
</organism>
<keyword evidence="3" id="KW-1185">Reference proteome</keyword>
<sequence>MSRQLARLRAELRQRRHHRAFRIPPPVWDEPVRAQLAGLIAATKPSGDPRSELDDRALAAAVTDLWHAERKLGQPTENPLTLTRQATRYLRGCRRMLADAGLVIQDHDGDLLHHGRSITVLVSHEDPALTDELVLETVKPTIYLRDRRIQKGEVIVGRPPSGGATRHDTDPPRGDHA</sequence>
<feature type="compositionally biased region" description="Basic and acidic residues" evidence="1">
    <location>
        <begin position="165"/>
        <end position="177"/>
    </location>
</feature>
<accession>A0A4R7URG9</accession>
<dbReference type="EMBL" id="SOCP01000034">
    <property type="protein sequence ID" value="TDV35436.1"/>
    <property type="molecule type" value="Genomic_DNA"/>
</dbReference>
<dbReference type="AlphaFoldDB" id="A0A4R7URG9"/>
<evidence type="ECO:0008006" key="4">
    <source>
        <dbReference type="Google" id="ProtNLM"/>
    </source>
</evidence>
<proteinExistence type="predicted"/>
<feature type="region of interest" description="Disordered" evidence="1">
    <location>
        <begin position="153"/>
        <end position="177"/>
    </location>
</feature>
<evidence type="ECO:0000313" key="3">
    <source>
        <dbReference type="Proteomes" id="UP000294927"/>
    </source>
</evidence>
<evidence type="ECO:0000256" key="1">
    <source>
        <dbReference type="SAM" id="MobiDB-lite"/>
    </source>
</evidence>
<name>A0A4R7URG9_9PSEU</name>
<reference evidence="2 3" key="1">
    <citation type="submission" date="2019-03" db="EMBL/GenBank/DDBJ databases">
        <title>Genomic Encyclopedia of Archaeal and Bacterial Type Strains, Phase II (KMG-II): from individual species to whole genera.</title>
        <authorList>
            <person name="Goeker M."/>
        </authorList>
    </citation>
    <scope>NUCLEOTIDE SEQUENCE [LARGE SCALE GENOMIC DNA]</scope>
    <source>
        <strain evidence="2 3">DSM 45499</strain>
    </source>
</reference>
<dbReference type="OrthoDB" id="3213585at2"/>
<dbReference type="RefSeq" id="WP_133909362.1">
    <property type="nucleotide sequence ID" value="NZ_SOCP01000034.1"/>
</dbReference>
<protein>
    <recommendedName>
        <fullName evidence="4">Nucleotide exchange factor GrpE</fullName>
    </recommendedName>
</protein>
<dbReference type="Proteomes" id="UP000294927">
    <property type="component" value="Unassembled WGS sequence"/>
</dbReference>
<comment type="caution">
    <text evidence="2">The sequence shown here is derived from an EMBL/GenBank/DDBJ whole genome shotgun (WGS) entry which is preliminary data.</text>
</comment>
<evidence type="ECO:0000313" key="2">
    <source>
        <dbReference type="EMBL" id="TDV35436.1"/>
    </source>
</evidence>